<sequence>MGDVAAKIKVMPKSPEVDLDELESTIKELVTMGSVNKVEREDVAFGLKALMLTIVVPDGEGGTEVIEEKLSEVGDIESVRVEGVNRLM</sequence>
<accession>A0A1Y3GD56</accession>
<dbReference type="CDD" id="cd00292">
    <property type="entry name" value="EF1B"/>
    <property type="match status" value="1"/>
</dbReference>
<evidence type="ECO:0000259" key="8">
    <source>
        <dbReference type="SMART" id="SM00888"/>
    </source>
</evidence>
<dbReference type="RefSeq" id="WP_086636645.1">
    <property type="nucleotide sequence ID" value="NZ_MRZU01000002.1"/>
</dbReference>
<comment type="similarity">
    <text evidence="2 7">Belongs to the EF-1-beta/EF-1-delta family.</text>
</comment>
<dbReference type="Proteomes" id="UP000195137">
    <property type="component" value="Unassembled WGS sequence"/>
</dbReference>
<dbReference type="PANTHER" id="PTHR39647:SF1">
    <property type="entry name" value="ELONGATION FACTOR 1-BETA"/>
    <property type="match status" value="1"/>
</dbReference>
<dbReference type="AlphaFoldDB" id="A0A1Y3GD56"/>
<comment type="function">
    <text evidence="1 7">Promotes the exchange of GDP for GTP in EF-1-alpha/GDP, thus allowing the regeneration of EF-1-alpha/GTP that could then be used to form the ternary complex EF-1-alpha/GTP/AAtRNA.</text>
</comment>
<dbReference type="InterPro" id="IPR004542">
    <property type="entry name" value="Transl_elong_EF1B_B_arc"/>
</dbReference>
<dbReference type="PANTHER" id="PTHR39647">
    <property type="entry name" value="ELONGATION FACTOR 1-BETA"/>
    <property type="match status" value="1"/>
</dbReference>
<evidence type="ECO:0000256" key="6">
    <source>
        <dbReference type="ARBA" id="ARBA00032274"/>
    </source>
</evidence>
<dbReference type="EMBL" id="MRZU01000002">
    <property type="protein sequence ID" value="OUJ19402.1"/>
    <property type="molecule type" value="Genomic_DNA"/>
</dbReference>
<keyword evidence="10" id="KW-1185">Reference proteome</keyword>
<feature type="domain" description="Translation elongation factor EF1B beta/delta subunit guanine nucleotide exchange" evidence="8">
    <location>
        <begin position="3"/>
        <end position="87"/>
    </location>
</feature>
<keyword evidence="5 7" id="KW-0648">Protein biosynthesis</keyword>
<name>A0A1Y3GD56_9EURY</name>
<evidence type="ECO:0000256" key="7">
    <source>
        <dbReference type="HAMAP-Rule" id="MF_00043"/>
    </source>
</evidence>
<organism evidence="9 10">
    <name type="scientific">Methanonatronarchaeum thermophilum</name>
    <dbReference type="NCBI Taxonomy" id="1927129"/>
    <lineage>
        <taxon>Archaea</taxon>
        <taxon>Methanobacteriati</taxon>
        <taxon>Methanobacteriota</taxon>
        <taxon>Methanonatronarchaeia</taxon>
        <taxon>Methanonatronarchaeales</taxon>
        <taxon>Methanonatronarchaeaceae</taxon>
        <taxon>Methanonatronarchaeum</taxon>
    </lineage>
</organism>
<proteinExistence type="inferred from homology"/>
<dbReference type="PIRSF" id="PIRSF006521">
    <property type="entry name" value="Transl_elong_EF1B_B_arc"/>
    <property type="match status" value="1"/>
</dbReference>
<dbReference type="OrthoDB" id="84643at2157"/>
<dbReference type="InterPro" id="IPR014717">
    <property type="entry name" value="Transl_elong_EF1B/ribsomal_bS6"/>
</dbReference>
<dbReference type="SUPFAM" id="SSF54984">
    <property type="entry name" value="eEF-1beta-like"/>
    <property type="match status" value="1"/>
</dbReference>
<dbReference type="InterPro" id="IPR014038">
    <property type="entry name" value="EF1B_bsu/dsu_GNE"/>
</dbReference>
<dbReference type="Gene3D" id="3.30.70.60">
    <property type="match status" value="1"/>
</dbReference>
<evidence type="ECO:0000256" key="5">
    <source>
        <dbReference type="ARBA" id="ARBA00022917"/>
    </source>
</evidence>
<evidence type="ECO:0000313" key="10">
    <source>
        <dbReference type="Proteomes" id="UP000195137"/>
    </source>
</evidence>
<gene>
    <name evidence="7" type="primary">ef1b</name>
    <name evidence="9" type="ORF">AMET1_0071</name>
</gene>
<dbReference type="SMART" id="SM00888">
    <property type="entry name" value="EF1_GNE"/>
    <property type="match status" value="1"/>
</dbReference>
<dbReference type="NCBIfam" id="NF001670">
    <property type="entry name" value="PRK00435.1"/>
    <property type="match status" value="1"/>
</dbReference>
<dbReference type="GO" id="GO:0003746">
    <property type="term" value="F:translation elongation factor activity"/>
    <property type="evidence" value="ECO:0007669"/>
    <property type="project" value="UniProtKB-UniRule"/>
</dbReference>
<dbReference type="InterPro" id="IPR036219">
    <property type="entry name" value="eEF-1beta-like_sf"/>
</dbReference>
<evidence type="ECO:0000256" key="1">
    <source>
        <dbReference type="ARBA" id="ARBA00003815"/>
    </source>
</evidence>
<comment type="caution">
    <text evidence="9">The sequence shown here is derived from an EMBL/GenBank/DDBJ whole genome shotgun (WGS) entry which is preliminary data.</text>
</comment>
<protein>
    <recommendedName>
        <fullName evidence="3 7">Elongation factor 1-beta</fullName>
        <shortName evidence="7">EF-1-beta</shortName>
    </recommendedName>
    <alternativeName>
        <fullName evidence="6 7">aEF-1beta</fullName>
    </alternativeName>
</protein>
<evidence type="ECO:0000313" key="9">
    <source>
        <dbReference type="EMBL" id="OUJ19402.1"/>
    </source>
</evidence>
<reference evidence="9 10" key="1">
    <citation type="submission" date="2016-12" db="EMBL/GenBank/DDBJ databases">
        <title>Discovery of methanogenic haloarchaea.</title>
        <authorList>
            <person name="Sorokin D.Y."/>
            <person name="Makarova K.S."/>
            <person name="Abbas B."/>
            <person name="Ferrer M."/>
            <person name="Golyshin P.N."/>
        </authorList>
    </citation>
    <scope>NUCLEOTIDE SEQUENCE [LARGE SCALE GENOMIC DNA]</scope>
    <source>
        <strain evidence="9">AMET1</strain>
    </source>
</reference>
<dbReference type="NCBIfam" id="TIGR00489">
    <property type="entry name" value="aEF-1_beta"/>
    <property type="match status" value="1"/>
</dbReference>
<keyword evidence="4 7" id="KW-0251">Elongation factor</keyword>
<dbReference type="Pfam" id="PF00736">
    <property type="entry name" value="EF1_GNE"/>
    <property type="match status" value="1"/>
</dbReference>
<evidence type="ECO:0000256" key="2">
    <source>
        <dbReference type="ARBA" id="ARBA00007411"/>
    </source>
</evidence>
<evidence type="ECO:0000256" key="3">
    <source>
        <dbReference type="ARBA" id="ARBA00017600"/>
    </source>
</evidence>
<evidence type="ECO:0000256" key="4">
    <source>
        <dbReference type="ARBA" id="ARBA00022768"/>
    </source>
</evidence>
<dbReference type="HAMAP" id="MF_00043">
    <property type="entry name" value="EF1_beta"/>
    <property type="match status" value="1"/>
</dbReference>